<keyword evidence="3" id="KW-1185">Reference proteome</keyword>
<comment type="caution">
    <text evidence="2">The sequence shown here is derived from an EMBL/GenBank/DDBJ whole genome shotgun (WGS) entry which is preliminary data.</text>
</comment>
<evidence type="ECO:0000256" key="1">
    <source>
        <dbReference type="SAM" id="MobiDB-lite"/>
    </source>
</evidence>
<accession>A0A972K1Q1</accession>
<proteinExistence type="predicted"/>
<feature type="region of interest" description="Disordered" evidence="1">
    <location>
        <begin position="28"/>
        <end position="54"/>
    </location>
</feature>
<dbReference type="Proteomes" id="UP000641588">
    <property type="component" value="Unassembled WGS sequence"/>
</dbReference>
<evidence type="ECO:0000313" key="2">
    <source>
        <dbReference type="EMBL" id="NOU94103.1"/>
    </source>
</evidence>
<sequence>MTTTLIIILFVLVLIVIISQSNNRKAAQRGSSNYAGAGSKLGASSRKTGSPTPVYENTPLPTLLGIQPQIPLEPAVIRLEQSLPESFMLKLRERIQRQNPQMSEAEYNWKLLELKRYFLMTALCRDVPMFSQSVDDIWHEMLMFTREYSQFGEAFIGSPIHHGPHSDGQPDPGGRAWFDWMYAQLFVPTPYSAHIWRPFFRHPLDPRLLEELKQDSESELTANRFNRSAAERYPEIRDTISLLIRKAKEQVHRAVPGASYSAERPVGNEPAAFMPYLAGALMFYSATEFVDFDALMEPHYSEEEVQRRAQEAGSSSSSCSSSSTTWGDDDNRNHGGGSDGSGDSSGGNDSSGSSSSCSSSSSSCSSSSCGGGGD</sequence>
<feature type="compositionally biased region" description="Low complexity" evidence="1">
    <location>
        <begin position="346"/>
        <end position="368"/>
    </location>
</feature>
<dbReference type="AlphaFoldDB" id="A0A972K1Q1"/>
<feature type="region of interest" description="Disordered" evidence="1">
    <location>
        <begin position="303"/>
        <end position="374"/>
    </location>
</feature>
<dbReference type="EMBL" id="WHOD01000053">
    <property type="protein sequence ID" value="NOU94103.1"/>
    <property type="molecule type" value="Genomic_DNA"/>
</dbReference>
<reference evidence="2" key="1">
    <citation type="submission" date="2019-10" db="EMBL/GenBank/DDBJ databases">
        <title>Description of Paenibacillus glebae sp. nov.</title>
        <authorList>
            <person name="Carlier A."/>
            <person name="Qi S."/>
        </authorList>
    </citation>
    <scope>NUCLEOTIDE SEQUENCE</scope>
    <source>
        <strain evidence="2">LMG 31456</strain>
    </source>
</reference>
<organism evidence="2 3">
    <name type="scientific">Paenibacillus foliorum</name>
    <dbReference type="NCBI Taxonomy" id="2654974"/>
    <lineage>
        <taxon>Bacteria</taxon>
        <taxon>Bacillati</taxon>
        <taxon>Bacillota</taxon>
        <taxon>Bacilli</taxon>
        <taxon>Bacillales</taxon>
        <taxon>Paenibacillaceae</taxon>
        <taxon>Paenibacillus</taxon>
    </lineage>
</organism>
<feature type="compositionally biased region" description="Low complexity" evidence="1">
    <location>
        <begin position="314"/>
        <end position="323"/>
    </location>
</feature>
<protein>
    <submittedName>
        <fullName evidence="2">Uncharacterized protein</fullName>
    </submittedName>
</protein>
<evidence type="ECO:0000313" key="3">
    <source>
        <dbReference type="Proteomes" id="UP000641588"/>
    </source>
</evidence>
<dbReference type="RefSeq" id="WP_171652312.1">
    <property type="nucleotide sequence ID" value="NZ_WHOD01000053.1"/>
</dbReference>
<feature type="compositionally biased region" description="Gly residues" evidence="1">
    <location>
        <begin position="334"/>
        <end position="345"/>
    </location>
</feature>
<name>A0A972K1Q1_9BACL</name>
<gene>
    <name evidence="2" type="ORF">GC093_12880</name>
</gene>